<dbReference type="GO" id="GO:0005524">
    <property type="term" value="F:ATP binding"/>
    <property type="evidence" value="ECO:0007669"/>
    <property type="project" value="InterPro"/>
</dbReference>
<evidence type="ECO:0000313" key="2">
    <source>
        <dbReference type="EMBL" id="CAF0738505.1"/>
    </source>
</evidence>
<dbReference type="SUPFAM" id="SSF52540">
    <property type="entry name" value="P-loop containing nucleoside triphosphate hydrolases"/>
    <property type="match status" value="1"/>
</dbReference>
<keyword evidence="4" id="KW-1185">Reference proteome</keyword>
<dbReference type="PANTHER" id="PTHR10285">
    <property type="entry name" value="URIDINE KINASE"/>
    <property type="match status" value="1"/>
</dbReference>
<dbReference type="Gene3D" id="3.40.50.300">
    <property type="entry name" value="P-loop containing nucleotide triphosphate hydrolases"/>
    <property type="match status" value="1"/>
</dbReference>
<dbReference type="GO" id="GO:0016301">
    <property type="term" value="F:kinase activity"/>
    <property type="evidence" value="ECO:0007669"/>
    <property type="project" value="InterPro"/>
</dbReference>
<organism evidence="3 4">
    <name type="scientific">Adineta ricciae</name>
    <name type="common">Rotifer</name>
    <dbReference type="NCBI Taxonomy" id="249248"/>
    <lineage>
        <taxon>Eukaryota</taxon>
        <taxon>Metazoa</taxon>
        <taxon>Spiralia</taxon>
        <taxon>Gnathifera</taxon>
        <taxon>Rotifera</taxon>
        <taxon>Eurotatoria</taxon>
        <taxon>Bdelloidea</taxon>
        <taxon>Adinetida</taxon>
        <taxon>Adinetidae</taxon>
        <taxon>Adineta</taxon>
    </lineage>
</organism>
<dbReference type="EMBL" id="CAJNOJ010000004">
    <property type="protein sequence ID" value="CAF0738505.1"/>
    <property type="molecule type" value="Genomic_DNA"/>
</dbReference>
<dbReference type="InterPro" id="IPR006083">
    <property type="entry name" value="PRK/URK"/>
</dbReference>
<evidence type="ECO:0000313" key="3">
    <source>
        <dbReference type="EMBL" id="CAF1595232.1"/>
    </source>
</evidence>
<proteinExistence type="predicted"/>
<gene>
    <name evidence="2" type="ORF">EDS130_LOCUS1573</name>
    <name evidence="3" type="ORF">XAT740_LOCUS47021</name>
</gene>
<evidence type="ECO:0000313" key="4">
    <source>
        <dbReference type="Proteomes" id="UP000663828"/>
    </source>
</evidence>
<dbReference type="Proteomes" id="UP000663852">
    <property type="component" value="Unassembled WGS sequence"/>
</dbReference>
<protein>
    <recommendedName>
        <fullName evidence="1">Phosphoribulokinase/uridine kinase domain-containing protein</fullName>
    </recommendedName>
</protein>
<feature type="domain" description="Phosphoribulokinase/uridine kinase" evidence="1">
    <location>
        <begin position="12"/>
        <end position="47"/>
    </location>
</feature>
<accession>A0A816AI16</accession>
<dbReference type="AlphaFoldDB" id="A0A816AI16"/>
<dbReference type="EMBL" id="CAJNOR010006434">
    <property type="protein sequence ID" value="CAF1595232.1"/>
    <property type="molecule type" value="Genomic_DNA"/>
</dbReference>
<dbReference type="Proteomes" id="UP000663828">
    <property type="component" value="Unassembled WGS sequence"/>
</dbReference>
<dbReference type="Pfam" id="PF00485">
    <property type="entry name" value="PRK"/>
    <property type="match status" value="1"/>
</dbReference>
<comment type="caution">
    <text evidence="3">The sequence shown here is derived from an EMBL/GenBank/DDBJ whole genome shotgun (WGS) entry which is preliminary data.</text>
</comment>
<sequence>MTSSKRSPEVIFIGIAGPSGCGKTTYAKHLVHRLQSPISVIGLDDFFYCTKTIEHPILGRIRSFEEPETLHVESLVNLLQSLKQHPEDVTRYRRGDISLTDSRYIYVVVEGFLLFGLSDNLTSMFDIRIFFDSTMAECRLRRFRRRSKIASQVPDDQVQVTTDFQQWFDYLVWEEYLKRRDLQMSKAEKIFHSDQYKNRDYTQLDDYLDARLIEIIEKKS</sequence>
<dbReference type="OrthoDB" id="10041966at2759"/>
<evidence type="ECO:0000259" key="1">
    <source>
        <dbReference type="Pfam" id="PF00485"/>
    </source>
</evidence>
<dbReference type="InterPro" id="IPR027417">
    <property type="entry name" value="P-loop_NTPase"/>
</dbReference>
<name>A0A816AI16_ADIRI</name>
<reference evidence="3" key="1">
    <citation type="submission" date="2021-02" db="EMBL/GenBank/DDBJ databases">
        <authorList>
            <person name="Nowell W R."/>
        </authorList>
    </citation>
    <scope>NUCLEOTIDE SEQUENCE</scope>
</reference>